<feature type="transmembrane region" description="Helical" evidence="1">
    <location>
        <begin position="342"/>
        <end position="365"/>
    </location>
</feature>
<dbReference type="Pfam" id="PF01757">
    <property type="entry name" value="Acyl_transf_3"/>
    <property type="match status" value="1"/>
</dbReference>
<feature type="transmembrane region" description="Helical" evidence="1">
    <location>
        <begin position="188"/>
        <end position="207"/>
    </location>
</feature>
<feature type="transmembrane region" description="Helical" evidence="1">
    <location>
        <begin position="20"/>
        <end position="41"/>
    </location>
</feature>
<proteinExistence type="predicted"/>
<keyword evidence="1" id="KW-0472">Membrane</keyword>
<dbReference type="PANTHER" id="PTHR23028">
    <property type="entry name" value="ACETYLTRANSFERASE"/>
    <property type="match status" value="1"/>
</dbReference>
<dbReference type="GO" id="GO:0016020">
    <property type="term" value="C:membrane"/>
    <property type="evidence" value="ECO:0007669"/>
    <property type="project" value="TreeGrafter"/>
</dbReference>
<evidence type="ECO:0000259" key="2">
    <source>
        <dbReference type="Pfam" id="PF01757"/>
    </source>
</evidence>
<dbReference type="AlphaFoldDB" id="A0AAU7D6A2"/>
<protein>
    <submittedName>
        <fullName evidence="4">Acyltransferase</fullName>
        <ecNumber evidence="4">2.3.-.-</ecNumber>
    </submittedName>
</protein>
<keyword evidence="1" id="KW-1133">Transmembrane helix</keyword>
<sequence length="401" mass="44694">MPFAPANLKRSWRRLDGVDMLRGLAIFFVLMNHVNMRLLGAKVPYTRGLPHQLVFSLVWNGQFGVQMFFVVSGFLITSTTLRRWGSLSSVSVRDFYLLRFARIAPLLLLLLAVLSTLHFAHLKDFVVSAKTGGLGRALIAALTFHINLLEATRGYLPGNWDILWSLSVEEMFYLFFPLVCWLLGRGKLLIGLLLAFVVLGPFGRTILAHGNGVWQEYSYLGGMDAIAVGCLTALLVSRMRFSRLQLWMLGSLGAILLIFSLCFSIRAYIWGLGHNGLNMTILAVGTSMLVAVAAQTQWKSPRIFRPLVKLGQRSYEVYLTHMFVIFALFGLFVSIGKPMRGVPALFLAVIVIAGLLGEAVARFFSDPMNRYLRRRFGDGSDKLGSVIENDSRLQHEGSVAV</sequence>
<feature type="transmembrane region" description="Helical" evidence="1">
    <location>
        <begin position="219"/>
        <end position="237"/>
    </location>
</feature>
<dbReference type="InterPro" id="IPR002656">
    <property type="entry name" value="Acyl_transf_3_dom"/>
</dbReference>
<evidence type="ECO:0000256" key="1">
    <source>
        <dbReference type="SAM" id="Phobius"/>
    </source>
</evidence>
<feature type="transmembrane region" description="Helical" evidence="1">
    <location>
        <begin position="276"/>
        <end position="294"/>
    </location>
</feature>
<feature type="transmembrane region" description="Helical" evidence="1">
    <location>
        <begin position="315"/>
        <end position="336"/>
    </location>
</feature>
<reference evidence="4" key="1">
    <citation type="submission" date="2023-03" db="EMBL/GenBank/DDBJ databases">
        <title>Edaphobacter sp.</title>
        <authorList>
            <person name="Huber K.J."/>
            <person name="Papendorf J."/>
            <person name="Pilke C."/>
            <person name="Bunk B."/>
            <person name="Sproeer C."/>
            <person name="Pester M."/>
        </authorList>
    </citation>
    <scope>NUCLEOTIDE SEQUENCE</scope>
    <source>
        <strain evidence="3">DSM 109919</strain>
        <strain evidence="4">DSM 109920</strain>
    </source>
</reference>
<feature type="transmembrane region" description="Helical" evidence="1">
    <location>
        <begin position="96"/>
        <end position="117"/>
    </location>
</feature>
<dbReference type="EC" id="2.3.-.-" evidence="4"/>
<feature type="transmembrane region" description="Helical" evidence="1">
    <location>
        <begin position="162"/>
        <end position="183"/>
    </location>
</feature>
<keyword evidence="4" id="KW-0808">Transferase</keyword>
<evidence type="ECO:0000313" key="4">
    <source>
        <dbReference type="EMBL" id="XBH12391.1"/>
    </source>
</evidence>
<dbReference type="PANTHER" id="PTHR23028:SF131">
    <property type="entry name" value="BLR2367 PROTEIN"/>
    <property type="match status" value="1"/>
</dbReference>
<accession>A0AAU7D6A2</accession>
<feature type="domain" description="Acyltransferase 3" evidence="2">
    <location>
        <begin position="16"/>
        <end position="355"/>
    </location>
</feature>
<dbReference type="GO" id="GO:0000271">
    <property type="term" value="P:polysaccharide biosynthetic process"/>
    <property type="evidence" value="ECO:0007669"/>
    <property type="project" value="TreeGrafter"/>
</dbReference>
<dbReference type="EMBL" id="CP121195">
    <property type="protein sequence ID" value="XBH12391.1"/>
    <property type="molecule type" value="Genomic_DNA"/>
</dbReference>
<dbReference type="GO" id="GO:0016747">
    <property type="term" value="F:acyltransferase activity, transferring groups other than amino-acyl groups"/>
    <property type="evidence" value="ECO:0007669"/>
    <property type="project" value="InterPro"/>
</dbReference>
<keyword evidence="1" id="KW-0812">Transmembrane</keyword>
<gene>
    <name evidence="3" type="ORF">P4G45_11865</name>
    <name evidence="4" type="ORF">P8936_11860</name>
</gene>
<organism evidence="4">
    <name type="scientific">Edaphobacter paludis</name>
    <dbReference type="NCBI Taxonomy" id="3035702"/>
    <lineage>
        <taxon>Bacteria</taxon>
        <taxon>Pseudomonadati</taxon>
        <taxon>Acidobacteriota</taxon>
        <taxon>Terriglobia</taxon>
        <taxon>Terriglobales</taxon>
        <taxon>Acidobacteriaceae</taxon>
        <taxon>Edaphobacter</taxon>
    </lineage>
</organism>
<dbReference type="InterPro" id="IPR050879">
    <property type="entry name" value="Acyltransferase_3"/>
</dbReference>
<name>A0AAU7D6A2_9BACT</name>
<dbReference type="RefSeq" id="WP_348266687.1">
    <property type="nucleotide sequence ID" value="NZ_CP121194.1"/>
</dbReference>
<feature type="transmembrane region" description="Helical" evidence="1">
    <location>
        <begin position="249"/>
        <end position="270"/>
    </location>
</feature>
<feature type="transmembrane region" description="Helical" evidence="1">
    <location>
        <begin position="53"/>
        <end position="76"/>
    </location>
</feature>
<dbReference type="EMBL" id="CP121194">
    <property type="protein sequence ID" value="XBH09177.1"/>
    <property type="molecule type" value="Genomic_DNA"/>
</dbReference>
<evidence type="ECO:0000313" key="3">
    <source>
        <dbReference type="EMBL" id="XBH09177.1"/>
    </source>
</evidence>
<dbReference type="KEGG" id="epl:P4G45_11865"/>
<accession>A0AAU7CVN9</accession>
<keyword evidence="4" id="KW-0012">Acyltransferase</keyword>